<keyword evidence="1 2" id="KW-1015">Disulfide bond</keyword>
<dbReference type="SMART" id="SM00192">
    <property type="entry name" value="LDLa"/>
    <property type="match status" value="1"/>
</dbReference>
<feature type="disulfide bond" evidence="2">
    <location>
        <begin position="192"/>
        <end position="207"/>
    </location>
</feature>
<organism evidence="3 4">
    <name type="scientific">Thelohanellus kitauei</name>
    <name type="common">Myxosporean</name>
    <dbReference type="NCBI Taxonomy" id="669202"/>
    <lineage>
        <taxon>Eukaryota</taxon>
        <taxon>Metazoa</taxon>
        <taxon>Cnidaria</taxon>
        <taxon>Myxozoa</taxon>
        <taxon>Myxosporea</taxon>
        <taxon>Bivalvulida</taxon>
        <taxon>Platysporina</taxon>
        <taxon>Myxobolidae</taxon>
        <taxon>Thelohanellus</taxon>
    </lineage>
</organism>
<dbReference type="Proteomes" id="UP000031668">
    <property type="component" value="Unassembled WGS sequence"/>
</dbReference>
<keyword evidence="4" id="KW-1185">Reference proteome</keyword>
<proteinExistence type="predicted"/>
<evidence type="ECO:0000256" key="1">
    <source>
        <dbReference type="ARBA" id="ARBA00023157"/>
    </source>
</evidence>
<comment type="caution">
    <text evidence="2">Lacks conserved residue(s) required for the propagation of feature annotation.</text>
</comment>
<dbReference type="PROSITE" id="PS01209">
    <property type="entry name" value="LDLRA_1"/>
    <property type="match status" value="1"/>
</dbReference>
<keyword evidence="3" id="KW-0675">Receptor</keyword>
<evidence type="ECO:0000313" key="3">
    <source>
        <dbReference type="EMBL" id="KII64326.1"/>
    </source>
</evidence>
<keyword evidence="3" id="KW-0449">Lipoprotein</keyword>
<dbReference type="SUPFAM" id="SSF57424">
    <property type="entry name" value="LDL receptor-like module"/>
    <property type="match status" value="1"/>
</dbReference>
<evidence type="ECO:0000313" key="4">
    <source>
        <dbReference type="Proteomes" id="UP000031668"/>
    </source>
</evidence>
<feature type="disulfide bond" evidence="2">
    <location>
        <begin position="180"/>
        <end position="198"/>
    </location>
</feature>
<name>A0A0C2MBF5_THEKT</name>
<dbReference type="AlphaFoldDB" id="A0A0C2MBF5"/>
<sequence length="241" mass="27534">MVMSKNYFCYSELLGAPKCFKSPFDLYQSFVDFPNSRVFLLTTTHILMIKHFVKDPTNLQVLFFNEEIMSEISDVSEFAVFDNNLYFLCQGQLMFRNLTQKTVDVLLIKNFTFNRLTLHRESFTDYKYCESLKCPFFCQASLTNEVTCGCPSPTVRVDNKCICPQDHPYCTLPQCAGFKCRNSKCLLDNVRCNGVNDCGDNSDEIDCKSNGILTQKNVHPIAIYAGIIASKKNQFVKADLI</sequence>
<dbReference type="InterPro" id="IPR036055">
    <property type="entry name" value="LDL_receptor-like_sf"/>
</dbReference>
<protein>
    <submittedName>
        <fullName evidence="3">Low-density lipoprotein receptor-related protein 4</fullName>
    </submittedName>
</protein>
<accession>A0A0C2MBF5</accession>
<evidence type="ECO:0000256" key="2">
    <source>
        <dbReference type="PROSITE-ProRule" id="PRU00124"/>
    </source>
</evidence>
<dbReference type="EMBL" id="JWZT01004328">
    <property type="protein sequence ID" value="KII64326.1"/>
    <property type="molecule type" value="Genomic_DNA"/>
</dbReference>
<dbReference type="Pfam" id="PF00057">
    <property type="entry name" value="Ldl_recept_a"/>
    <property type="match status" value="1"/>
</dbReference>
<dbReference type="InterPro" id="IPR023415">
    <property type="entry name" value="LDLR_class-A_CS"/>
</dbReference>
<comment type="caution">
    <text evidence="3">The sequence shown here is derived from an EMBL/GenBank/DDBJ whole genome shotgun (WGS) entry which is preliminary data.</text>
</comment>
<dbReference type="OrthoDB" id="5946163at2759"/>
<reference evidence="3 4" key="1">
    <citation type="journal article" date="2014" name="Genome Biol. Evol.">
        <title>The genome of the myxosporean Thelohanellus kitauei shows adaptations to nutrient acquisition within its fish host.</title>
        <authorList>
            <person name="Yang Y."/>
            <person name="Xiong J."/>
            <person name="Zhou Z."/>
            <person name="Huo F."/>
            <person name="Miao W."/>
            <person name="Ran C."/>
            <person name="Liu Y."/>
            <person name="Zhang J."/>
            <person name="Feng J."/>
            <person name="Wang M."/>
            <person name="Wang M."/>
            <person name="Wang L."/>
            <person name="Yao B."/>
        </authorList>
    </citation>
    <scope>NUCLEOTIDE SEQUENCE [LARGE SCALE GENOMIC DNA]</scope>
    <source>
        <strain evidence="3">Wuqing</strain>
    </source>
</reference>
<dbReference type="PROSITE" id="PS50068">
    <property type="entry name" value="LDLRA_2"/>
    <property type="match status" value="1"/>
</dbReference>
<dbReference type="InterPro" id="IPR002172">
    <property type="entry name" value="LDrepeatLR_classA_rpt"/>
</dbReference>
<dbReference type="Gene3D" id="4.10.400.10">
    <property type="entry name" value="Low-density Lipoprotein Receptor"/>
    <property type="match status" value="1"/>
</dbReference>
<dbReference type="CDD" id="cd00112">
    <property type="entry name" value="LDLa"/>
    <property type="match status" value="1"/>
</dbReference>
<gene>
    <name evidence="3" type="ORF">RF11_01130</name>
</gene>